<dbReference type="PANTHER" id="PTHR35889">
    <property type="entry name" value="CYCLOINULO-OLIGOSACCHARIDE FRUCTANOTRANSFERASE-RELATED"/>
    <property type="match status" value="1"/>
</dbReference>
<feature type="domain" description="Cytochrome C Planctomycete-type" evidence="3">
    <location>
        <begin position="268"/>
        <end position="327"/>
    </location>
</feature>
<keyword evidence="2" id="KW-0472">Membrane</keyword>
<evidence type="ECO:0000256" key="2">
    <source>
        <dbReference type="SAM" id="Phobius"/>
    </source>
</evidence>
<dbReference type="Pfam" id="PF07635">
    <property type="entry name" value="PSCyt1"/>
    <property type="match status" value="1"/>
</dbReference>
<feature type="transmembrane region" description="Helical" evidence="2">
    <location>
        <begin position="69"/>
        <end position="88"/>
    </location>
</feature>
<organism evidence="4 5">
    <name type="scientific">Haloferula chungangensis</name>
    <dbReference type="NCBI Taxonomy" id="1048331"/>
    <lineage>
        <taxon>Bacteria</taxon>
        <taxon>Pseudomonadati</taxon>
        <taxon>Verrucomicrobiota</taxon>
        <taxon>Verrucomicrobiia</taxon>
        <taxon>Verrucomicrobiales</taxon>
        <taxon>Verrucomicrobiaceae</taxon>
        <taxon>Haloferula</taxon>
    </lineage>
</organism>
<feature type="region of interest" description="Disordered" evidence="1">
    <location>
        <begin position="1"/>
        <end position="22"/>
    </location>
</feature>
<dbReference type="InterPro" id="IPR011429">
    <property type="entry name" value="Cyt_c_Planctomycete-type"/>
</dbReference>
<feature type="transmembrane region" description="Helical" evidence="2">
    <location>
        <begin position="27"/>
        <end position="49"/>
    </location>
</feature>
<evidence type="ECO:0000313" key="5">
    <source>
        <dbReference type="Proteomes" id="UP001596472"/>
    </source>
</evidence>
<evidence type="ECO:0000259" key="3">
    <source>
        <dbReference type="Pfam" id="PF07635"/>
    </source>
</evidence>
<feature type="transmembrane region" description="Helical" evidence="2">
    <location>
        <begin position="163"/>
        <end position="181"/>
    </location>
</feature>
<dbReference type="SUPFAM" id="SSF46626">
    <property type="entry name" value="Cytochrome c"/>
    <property type="match status" value="1"/>
</dbReference>
<dbReference type="InterPro" id="IPR036909">
    <property type="entry name" value="Cyt_c-like_dom_sf"/>
</dbReference>
<dbReference type="Gene3D" id="3.80.10.10">
    <property type="entry name" value="Ribonuclease Inhibitor"/>
    <property type="match status" value="1"/>
</dbReference>
<accession>A0ABW2L2T3</accession>
<dbReference type="RefSeq" id="WP_379708262.1">
    <property type="nucleotide sequence ID" value="NZ_JBHTBS010000001.1"/>
</dbReference>
<keyword evidence="2" id="KW-0812">Transmembrane</keyword>
<evidence type="ECO:0000256" key="1">
    <source>
        <dbReference type="SAM" id="MobiDB-lite"/>
    </source>
</evidence>
<reference evidence="5" key="1">
    <citation type="journal article" date="2019" name="Int. J. Syst. Evol. Microbiol.">
        <title>The Global Catalogue of Microorganisms (GCM) 10K type strain sequencing project: providing services to taxonomists for standard genome sequencing and annotation.</title>
        <authorList>
            <consortium name="The Broad Institute Genomics Platform"/>
            <consortium name="The Broad Institute Genome Sequencing Center for Infectious Disease"/>
            <person name="Wu L."/>
            <person name="Ma J."/>
        </authorList>
    </citation>
    <scope>NUCLEOTIDE SEQUENCE [LARGE SCALE GENOMIC DNA]</scope>
    <source>
        <strain evidence="5">CGMCC 4.1467</strain>
    </source>
</reference>
<dbReference type="EMBL" id="JBHTBS010000001">
    <property type="protein sequence ID" value="MFC7335792.1"/>
    <property type="molecule type" value="Genomic_DNA"/>
</dbReference>
<feature type="transmembrane region" description="Helical" evidence="2">
    <location>
        <begin position="100"/>
        <end position="122"/>
    </location>
</feature>
<dbReference type="Proteomes" id="UP001596472">
    <property type="component" value="Unassembled WGS sequence"/>
</dbReference>
<dbReference type="SUPFAM" id="SSF52047">
    <property type="entry name" value="RNI-like"/>
    <property type="match status" value="1"/>
</dbReference>
<feature type="transmembrane region" description="Helical" evidence="2">
    <location>
        <begin position="134"/>
        <end position="151"/>
    </location>
</feature>
<name>A0ABW2L2T3_9BACT</name>
<keyword evidence="5" id="KW-1185">Reference proteome</keyword>
<dbReference type="InterPro" id="IPR032675">
    <property type="entry name" value="LRR_dom_sf"/>
</dbReference>
<protein>
    <submittedName>
        <fullName evidence="4">C-type cytochrome domain-containing protein</fullName>
    </submittedName>
</protein>
<comment type="caution">
    <text evidence="4">The sequence shown here is derived from an EMBL/GenBank/DDBJ whole genome shotgun (WGS) entry which is preliminary data.</text>
</comment>
<feature type="compositionally biased region" description="Acidic residues" evidence="1">
    <location>
        <begin position="1"/>
        <end position="11"/>
    </location>
</feature>
<dbReference type="PANTHER" id="PTHR35889:SF3">
    <property type="entry name" value="F-BOX DOMAIN-CONTAINING PROTEIN"/>
    <property type="match status" value="1"/>
</dbReference>
<evidence type="ECO:0000313" key="4">
    <source>
        <dbReference type="EMBL" id="MFC7335792.1"/>
    </source>
</evidence>
<proteinExistence type="predicted"/>
<sequence length="550" mass="60383">MTEVADAETDGAPESAHAPQPRPSRTYGWFLTAFGLATIIGMFVMPILAGPPKDDQVSQWVTYLGRFHFVVLHLPIGMLLLVILMELGKLFRKDKGSSTLVPMFFTATSAVVAVVIGFLLYQSGDDNSELIRDHMWWGIGFASATVAAFILKNWVDLAGGRGNFFYLLTLLASAGVMGVASHDGGESVHGKGYLRKEEPAEVRELINQIPGAEQLPLEEKIKATEPKEDSKELPETDDEAVASVAPVVAVEDQVIFTDLVQPIFDQKCVSCHGEDKQKGKLRMDNYEVLLAGGKEGDGFEPGNAEDSNIIFRIHLPLDDDEHMPPEDKKQIEPHELAIIEWWINSGASPDAKISEVEMPEVVKAALGNIVPVEEMVAEESAKVEEASREEEVKKLLAVEVEKLRVDFPSALNFESQDSSGLTFTAVSMRKNFTDEELAKLAPVMEGMVSLDLSATKVSDRGVDEIAKATKLKMLRLSETEVTDASLDKLAVLAELESLNLYGTKVTTEGVLKLATLPNLKRLYLWQTQVDEAGAEELRKEMPNCEIVMGL</sequence>
<keyword evidence="2" id="KW-1133">Transmembrane helix</keyword>
<gene>
    <name evidence="4" type="ORF">ACFQY0_01280</name>
</gene>